<evidence type="ECO:0000313" key="3">
    <source>
        <dbReference type="EMBL" id="MBC8336693.1"/>
    </source>
</evidence>
<dbReference type="InterPro" id="IPR006015">
    <property type="entry name" value="Universal_stress_UspA"/>
</dbReference>
<gene>
    <name evidence="3" type="ORF">H8E29_15635</name>
</gene>
<reference evidence="3 4" key="1">
    <citation type="submission" date="2020-08" db="EMBL/GenBank/DDBJ databases">
        <title>Bridging the membrane lipid divide: bacteria of the FCB group superphylum have the potential to synthesize archaeal ether lipids.</title>
        <authorList>
            <person name="Villanueva L."/>
            <person name="Von Meijenfeldt F.A.B."/>
            <person name="Westbye A.B."/>
            <person name="Yadav S."/>
            <person name="Hopmans E.C."/>
            <person name="Dutilh B.E."/>
            <person name="Sinninghe Damste J.S."/>
        </authorList>
    </citation>
    <scope>NUCLEOTIDE SEQUENCE [LARGE SCALE GENOMIC DNA]</scope>
    <source>
        <strain evidence="3">NIOZ-UU36</strain>
    </source>
</reference>
<dbReference type="PANTHER" id="PTHR46268:SF6">
    <property type="entry name" value="UNIVERSAL STRESS PROTEIN UP12"/>
    <property type="match status" value="1"/>
</dbReference>
<dbReference type="InterPro" id="IPR014729">
    <property type="entry name" value="Rossmann-like_a/b/a_fold"/>
</dbReference>
<organism evidence="3 4">
    <name type="scientific">Candidatus Desulfolinea nitratireducens</name>
    <dbReference type="NCBI Taxonomy" id="2841698"/>
    <lineage>
        <taxon>Bacteria</taxon>
        <taxon>Bacillati</taxon>
        <taxon>Chloroflexota</taxon>
        <taxon>Anaerolineae</taxon>
        <taxon>Anaerolineales</taxon>
        <taxon>Anaerolineales incertae sedis</taxon>
        <taxon>Candidatus Desulfolinea</taxon>
    </lineage>
</organism>
<dbReference type="InterPro" id="IPR006016">
    <property type="entry name" value="UspA"/>
</dbReference>
<comment type="similarity">
    <text evidence="1">Belongs to the universal stress protein A family.</text>
</comment>
<comment type="caution">
    <text evidence="3">The sequence shown here is derived from an EMBL/GenBank/DDBJ whole genome shotgun (WGS) entry which is preliminary data.</text>
</comment>
<sequence>MFKNILLGVDGSRHSYHAAEKAAELATCLESNLWIVVAHPTVPAYLGEPNFQEAIVARLAESKKIVEKALETVGEIPGEIHTEILEGSAAEVVLNVASVRAIDLIVMGSRGHGKLRGLLLGSQSQKVLQHAPCPVMIVR</sequence>
<evidence type="ECO:0000256" key="1">
    <source>
        <dbReference type="ARBA" id="ARBA00008791"/>
    </source>
</evidence>
<feature type="domain" description="UspA" evidence="2">
    <location>
        <begin position="1"/>
        <end position="139"/>
    </location>
</feature>
<dbReference type="PRINTS" id="PR01438">
    <property type="entry name" value="UNVRSLSTRESS"/>
</dbReference>
<dbReference type="AlphaFoldDB" id="A0A8J6NP92"/>
<dbReference type="Proteomes" id="UP000614469">
    <property type="component" value="Unassembled WGS sequence"/>
</dbReference>
<dbReference type="Gene3D" id="3.40.50.620">
    <property type="entry name" value="HUPs"/>
    <property type="match status" value="1"/>
</dbReference>
<name>A0A8J6NP92_9CHLR</name>
<dbReference type="PANTHER" id="PTHR46268">
    <property type="entry name" value="STRESS RESPONSE PROTEIN NHAX"/>
    <property type="match status" value="1"/>
</dbReference>
<dbReference type="EMBL" id="JACNJN010000185">
    <property type="protein sequence ID" value="MBC8336693.1"/>
    <property type="molecule type" value="Genomic_DNA"/>
</dbReference>
<evidence type="ECO:0000313" key="4">
    <source>
        <dbReference type="Proteomes" id="UP000614469"/>
    </source>
</evidence>
<accession>A0A8J6NP92</accession>
<dbReference type="Pfam" id="PF00582">
    <property type="entry name" value="Usp"/>
    <property type="match status" value="1"/>
</dbReference>
<dbReference type="SUPFAM" id="SSF52402">
    <property type="entry name" value="Adenine nucleotide alpha hydrolases-like"/>
    <property type="match status" value="1"/>
</dbReference>
<protein>
    <submittedName>
        <fullName evidence="3">Universal stress protein</fullName>
    </submittedName>
</protein>
<proteinExistence type="inferred from homology"/>
<dbReference type="CDD" id="cd00293">
    <property type="entry name" value="USP-like"/>
    <property type="match status" value="1"/>
</dbReference>
<evidence type="ECO:0000259" key="2">
    <source>
        <dbReference type="Pfam" id="PF00582"/>
    </source>
</evidence>